<evidence type="ECO:0000313" key="8">
    <source>
        <dbReference type="Proteomes" id="UP000824074"/>
    </source>
</evidence>
<dbReference type="AlphaFoldDB" id="A0A9D1IMD5"/>
<dbReference type="EMBL" id="DVMT01000017">
    <property type="protein sequence ID" value="HIU39998.1"/>
    <property type="molecule type" value="Genomic_DNA"/>
</dbReference>
<comment type="similarity">
    <text evidence="2">Belongs to the glycosyltransferase 28 family.</text>
</comment>
<evidence type="ECO:0000259" key="6">
    <source>
        <dbReference type="Pfam" id="PF04101"/>
    </source>
</evidence>
<evidence type="ECO:0000256" key="1">
    <source>
        <dbReference type="ARBA" id="ARBA00004240"/>
    </source>
</evidence>
<dbReference type="SUPFAM" id="SSF53756">
    <property type="entry name" value="UDP-Glycosyltransferase/glycogen phosphorylase"/>
    <property type="match status" value="1"/>
</dbReference>
<evidence type="ECO:0000256" key="5">
    <source>
        <dbReference type="ARBA" id="ARBA00022824"/>
    </source>
</evidence>
<dbReference type="Pfam" id="PF04101">
    <property type="entry name" value="Glyco_tran_28_C"/>
    <property type="match status" value="1"/>
</dbReference>
<keyword evidence="5" id="KW-0256">Endoplasmic reticulum</keyword>
<dbReference type="NCBIfam" id="NF041548">
    <property type="entry name" value="PssE"/>
    <property type="match status" value="1"/>
</dbReference>
<dbReference type="Gene3D" id="3.40.50.2000">
    <property type="entry name" value="Glycogen Phosphorylase B"/>
    <property type="match status" value="1"/>
</dbReference>
<evidence type="ECO:0000256" key="3">
    <source>
        <dbReference type="ARBA" id="ARBA00022676"/>
    </source>
</evidence>
<dbReference type="Proteomes" id="UP000824074">
    <property type="component" value="Unassembled WGS sequence"/>
</dbReference>
<dbReference type="InterPro" id="IPR007235">
    <property type="entry name" value="Glyco_trans_28_C"/>
</dbReference>
<protein>
    <recommendedName>
        <fullName evidence="6">Glycosyl transferase family 28 C-terminal domain-containing protein</fullName>
    </recommendedName>
</protein>
<dbReference type="GO" id="GO:0006488">
    <property type="term" value="P:dolichol-linked oligosaccharide biosynthetic process"/>
    <property type="evidence" value="ECO:0007669"/>
    <property type="project" value="InterPro"/>
</dbReference>
<comment type="subcellular location">
    <subcellularLocation>
        <location evidence="1">Endoplasmic reticulum</location>
    </subcellularLocation>
</comment>
<evidence type="ECO:0000256" key="4">
    <source>
        <dbReference type="ARBA" id="ARBA00022679"/>
    </source>
</evidence>
<dbReference type="PANTHER" id="PTHR12867:SF6">
    <property type="entry name" value="N-ACETYLGLUCOSAMINYLDIPHOSPHODOLICHOL N-ACETYLGLUCOSAMINYLTRANSFERASE"/>
    <property type="match status" value="1"/>
</dbReference>
<name>A0A9D1IMD5_9FIRM</name>
<sequence>MILVLLGTQDKPFERILKAVAKEKKKGNIKDKIIAQIGCTNFKDDNIKTFDFTSKEEIEALIDKSRIIITHAGVGTIIECLNKNKKVIVAPRLKKFGEHTNDHQLEITKEFALKGYVLPLYDVKNLSKVLENIKSFKPVKYESNSENFRLKIKEYIDKL</sequence>
<evidence type="ECO:0000313" key="7">
    <source>
        <dbReference type="EMBL" id="HIU39998.1"/>
    </source>
</evidence>
<reference evidence="7" key="2">
    <citation type="journal article" date="2021" name="PeerJ">
        <title>Extensive microbial diversity within the chicken gut microbiome revealed by metagenomics and culture.</title>
        <authorList>
            <person name="Gilroy R."/>
            <person name="Ravi A."/>
            <person name="Getino M."/>
            <person name="Pursley I."/>
            <person name="Horton D.L."/>
            <person name="Alikhan N.F."/>
            <person name="Baker D."/>
            <person name="Gharbi K."/>
            <person name="Hall N."/>
            <person name="Watson M."/>
            <person name="Adriaenssens E.M."/>
            <person name="Foster-Nyarko E."/>
            <person name="Jarju S."/>
            <person name="Secka A."/>
            <person name="Antonio M."/>
            <person name="Oren A."/>
            <person name="Chaudhuri R.R."/>
            <person name="La Ragione R."/>
            <person name="Hildebrand F."/>
            <person name="Pallen M.J."/>
        </authorList>
    </citation>
    <scope>NUCLEOTIDE SEQUENCE</scope>
    <source>
        <strain evidence="7">CHK193-30670</strain>
    </source>
</reference>
<gene>
    <name evidence="7" type="ORF">IAB68_01680</name>
</gene>
<dbReference type="PANTHER" id="PTHR12867">
    <property type="entry name" value="GLYCOSYL TRANSFERASE-RELATED"/>
    <property type="match status" value="1"/>
</dbReference>
<feature type="domain" description="Glycosyl transferase family 28 C-terminal" evidence="6">
    <location>
        <begin position="1"/>
        <end position="157"/>
    </location>
</feature>
<proteinExistence type="inferred from homology"/>
<dbReference type="InterPro" id="IPR048097">
    <property type="entry name" value="Cps14G-like"/>
</dbReference>
<dbReference type="InterPro" id="IPR039042">
    <property type="entry name" value="Alg13-like"/>
</dbReference>
<organism evidence="7 8">
    <name type="scientific">Candidatus Aphodocola excrementigallinarum</name>
    <dbReference type="NCBI Taxonomy" id="2840670"/>
    <lineage>
        <taxon>Bacteria</taxon>
        <taxon>Bacillati</taxon>
        <taxon>Bacillota</taxon>
        <taxon>Bacilli</taxon>
        <taxon>Candidatus Aphodocola</taxon>
    </lineage>
</organism>
<reference evidence="7" key="1">
    <citation type="submission" date="2020-10" db="EMBL/GenBank/DDBJ databases">
        <authorList>
            <person name="Gilroy R."/>
        </authorList>
    </citation>
    <scope>NUCLEOTIDE SEQUENCE</scope>
    <source>
        <strain evidence="7">CHK193-30670</strain>
    </source>
</reference>
<keyword evidence="4" id="KW-0808">Transferase</keyword>
<keyword evidence="3" id="KW-0328">Glycosyltransferase</keyword>
<accession>A0A9D1IMD5</accession>
<comment type="caution">
    <text evidence="7">The sequence shown here is derived from an EMBL/GenBank/DDBJ whole genome shotgun (WGS) entry which is preliminary data.</text>
</comment>
<dbReference type="GO" id="GO:0016758">
    <property type="term" value="F:hexosyltransferase activity"/>
    <property type="evidence" value="ECO:0007669"/>
    <property type="project" value="InterPro"/>
</dbReference>
<evidence type="ECO:0000256" key="2">
    <source>
        <dbReference type="ARBA" id="ARBA00006962"/>
    </source>
</evidence>